<gene>
    <name evidence="2" type="ordered locus">Svir_23790</name>
</gene>
<dbReference type="HOGENOM" id="CLU_992632_0_0_11"/>
<proteinExistence type="predicted"/>
<dbReference type="EMBL" id="CP001683">
    <property type="protein sequence ID" value="ACU97378.1"/>
    <property type="molecule type" value="Genomic_DNA"/>
</dbReference>
<dbReference type="InterPro" id="IPR007630">
    <property type="entry name" value="RNA_pol_sigma70_r4"/>
</dbReference>
<dbReference type="eggNOG" id="COG1191">
    <property type="taxonomic scope" value="Bacteria"/>
</dbReference>
<dbReference type="InterPro" id="IPR001387">
    <property type="entry name" value="Cro/C1-type_HTH"/>
</dbReference>
<dbReference type="RefSeq" id="WP_015786691.1">
    <property type="nucleotide sequence ID" value="NC_013159.1"/>
</dbReference>
<keyword evidence="3" id="KW-1185">Reference proteome</keyword>
<feature type="domain" description="HTH cro/C1-type" evidence="1">
    <location>
        <begin position="48"/>
        <end position="71"/>
    </location>
</feature>
<dbReference type="GO" id="GO:0003677">
    <property type="term" value="F:DNA binding"/>
    <property type="evidence" value="ECO:0007669"/>
    <property type="project" value="InterPro"/>
</dbReference>
<evidence type="ECO:0000259" key="1">
    <source>
        <dbReference type="PROSITE" id="PS50943"/>
    </source>
</evidence>
<dbReference type="SUPFAM" id="SSF88659">
    <property type="entry name" value="Sigma3 and sigma4 domains of RNA polymerase sigma factors"/>
    <property type="match status" value="1"/>
</dbReference>
<name>C7MYF9_SACVD</name>
<dbReference type="InterPro" id="IPR010982">
    <property type="entry name" value="Lambda_DNA-bd_dom_sf"/>
</dbReference>
<sequence length="285" mass="31591">MDISAVQRIEDPRQRAVRINELIDEQQAVMSELTRLRREAIEDMQRSGISQSEIAKLLGMTRSRVSQILAGSGRKPERALLSGGDSVTIVVPVEKAPYPEGKERPVVHHEDTEFTERITQLARSVGLDVETEYAGQGDFIDLNRDGLVITCGPRQSPWLEQALSADHTYGFARDEEGWYLEDKVAGTKYRSPEDAGEPRDYGYLGTLPRPDGNGFWLYAAGIHAAGSRGAAKYLADNLAALYKANKNTLWSCLVACTFDPDTRELTKAELLADVQRRGAIPTARK</sequence>
<evidence type="ECO:0000313" key="2">
    <source>
        <dbReference type="EMBL" id="ACU97378.1"/>
    </source>
</evidence>
<dbReference type="GO" id="GO:0003700">
    <property type="term" value="F:DNA-binding transcription factor activity"/>
    <property type="evidence" value="ECO:0007669"/>
    <property type="project" value="InterPro"/>
</dbReference>
<dbReference type="InterPro" id="IPR013324">
    <property type="entry name" value="RNA_pol_sigma_r3/r4-like"/>
</dbReference>
<dbReference type="KEGG" id="svi:Svir_23790"/>
<dbReference type="GO" id="GO:0006352">
    <property type="term" value="P:DNA-templated transcription initiation"/>
    <property type="evidence" value="ECO:0007669"/>
    <property type="project" value="InterPro"/>
</dbReference>
<protein>
    <recommendedName>
        <fullName evidence="1">HTH cro/C1-type domain-containing protein</fullName>
    </recommendedName>
</protein>
<dbReference type="AlphaFoldDB" id="C7MYF9"/>
<dbReference type="STRING" id="471857.Svir_23790"/>
<organism evidence="2 3">
    <name type="scientific">Saccharomonospora viridis (strain ATCC 15386 / DSM 43017 / JCM 3036 / CCUG 5913 / NBRC 12207 / NCIMB 9602 / P101)</name>
    <name type="common">Thermoactinomyces viridis</name>
    <dbReference type="NCBI Taxonomy" id="471857"/>
    <lineage>
        <taxon>Bacteria</taxon>
        <taxon>Bacillati</taxon>
        <taxon>Actinomycetota</taxon>
        <taxon>Actinomycetes</taxon>
        <taxon>Pseudonocardiales</taxon>
        <taxon>Pseudonocardiaceae</taxon>
        <taxon>Saccharomonospora</taxon>
    </lineage>
</organism>
<dbReference type="CDD" id="cd00093">
    <property type="entry name" value="HTH_XRE"/>
    <property type="match status" value="1"/>
</dbReference>
<dbReference type="Proteomes" id="UP000000841">
    <property type="component" value="Chromosome"/>
</dbReference>
<reference evidence="2 3" key="1">
    <citation type="journal article" date="2009" name="Stand. Genomic Sci.">
        <title>Complete genome sequence of Saccharomonospora viridis type strain (P101).</title>
        <authorList>
            <person name="Pati A."/>
            <person name="Sikorski J."/>
            <person name="Nolan M."/>
            <person name="Lapidus A."/>
            <person name="Copeland A."/>
            <person name="Glavina Del Rio T."/>
            <person name="Lucas S."/>
            <person name="Chen F."/>
            <person name="Tice H."/>
            <person name="Pitluck S."/>
            <person name="Cheng J.F."/>
            <person name="Chertkov O."/>
            <person name="Brettin T."/>
            <person name="Han C."/>
            <person name="Detter J.C."/>
            <person name="Kuske C."/>
            <person name="Bruce D."/>
            <person name="Goodwin L."/>
            <person name="Chain P."/>
            <person name="D'haeseleer P."/>
            <person name="Chen A."/>
            <person name="Palaniappan K."/>
            <person name="Ivanova N."/>
            <person name="Mavromatis K."/>
            <person name="Mikhailova N."/>
            <person name="Rohde M."/>
            <person name="Tindall B.J."/>
            <person name="Goker M."/>
            <person name="Bristow J."/>
            <person name="Eisen J.A."/>
            <person name="Markowitz V."/>
            <person name="Hugenholtz P."/>
            <person name="Kyrpides N.C."/>
            <person name="Klenk H.P."/>
        </authorList>
    </citation>
    <scope>NUCLEOTIDE SEQUENCE [LARGE SCALE GENOMIC DNA]</scope>
    <source>
        <strain evidence="3">ATCC 15386 / DSM 43017 / JCM 3036 / NBRC 12207 / P101</strain>
    </source>
</reference>
<dbReference type="Pfam" id="PF04545">
    <property type="entry name" value="Sigma70_r4"/>
    <property type="match status" value="1"/>
</dbReference>
<dbReference type="Gene3D" id="1.10.260.40">
    <property type="entry name" value="lambda repressor-like DNA-binding domains"/>
    <property type="match status" value="1"/>
</dbReference>
<dbReference type="PROSITE" id="PS50943">
    <property type="entry name" value="HTH_CROC1"/>
    <property type="match status" value="1"/>
</dbReference>
<evidence type="ECO:0000313" key="3">
    <source>
        <dbReference type="Proteomes" id="UP000000841"/>
    </source>
</evidence>
<accession>C7MYF9</accession>